<keyword evidence="1" id="KW-0732">Signal</keyword>
<evidence type="ECO:0000256" key="1">
    <source>
        <dbReference type="SAM" id="SignalP"/>
    </source>
</evidence>
<feature type="non-terminal residue" evidence="2">
    <location>
        <position position="1"/>
    </location>
</feature>
<keyword evidence="3" id="KW-1185">Reference proteome</keyword>
<reference evidence="2" key="1">
    <citation type="submission" date="2018-11" db="EMBL/GenBank/DDBJ databases">
        <authorList>
            <person name="Alioto T."/>
            <person name="Alioto T."/>
        </authorList>
    </citation>
    <scope>NUCLEOTIDE SEQUENCE</scope>
</reference>
<dbReference type="OrthoDB" id="5967113at2759"/>
<organism evidence="2 3">
    <name type="scientific">Mytilus galloprovincialis</name>
    <name type="common">Mediterranean mussel</name>
    <dbReference type="NCBI Taxonomy" id="29158"/>
    <lineage>
        <taxon>Eukaryota</taxon>
        <taxon>Metazoa</taxon>
        <taxon>Spiralia</taxon>
        <taxon>Lophotrochozoa</taxon>
        <taxon>Mollusca</taxon>
        <taxon>Bivalvia</taxon>
        <taxon>Autobranchia</taxon>
        <taxon>Pteriomorphia</taxon>
        <taxon>Mytilida</taxon>
        <taxon>Mytiloidea</taxon>
        <taxon>Mytilidae</taxon>
        <taxon>Mytilinae</taxon>
        <taxon>Mytilus</taxon>
    </lineage>
</organism>
<sequence>GLVVAILFCFMNGEVQSEILKRVCRRRPYNHYLRYYRSARCISRTKLSVDRAQSAYMTTLKFFQQEQQTTPTKILRTLNQRNLLQHNVHEMYDPAIFNGT</sequence>
<name>A0A8B6GB95_MYTGA</name>
<dbReference type="Proteomes" id="UP000596742">
    <property type="component" value="Unassembled WGS sequence"/>
</dbReference>
<evidence type="ECO:0000313" key="3">
    <source>
        <dbReference type="Proteomes" id="UP000596742"/>
    </source>
</evidence>
<accession>A0A8B6GB95</accession>
<dbReference type="AlphaFoldDB" id="A0A8B6GB95"/>
<protein>
    <submittedName>
        <fullName evidence="2">Uncharacterized protein</fullName>
    </submittedName>
</protein>
<evidence type="ECO:0000313" key="2">
    <source>
        <dbReference type="EMBL" id="VDI61661.1"/>
    </source>
</evidence>
<proteinExistence type="predicted"/>
<feature type="signal peptide" evidence="1">
    <location>
        <begin position="1"/>
        <end position="17"/>
    </location>
</feature>
<comment type="caution">
    <text evidence="2">The sequence shown here is derived from an EMBL/GenBank/DDBJ whole genome shotgun (WGS) entry which is preliminary data.</text>
</comment>
<gene>
    <name evidence="2" type="ORF">MGAL_10B083201</name>
</gene>
<dbReference type="EMBL" id="UYJE01008163">
    <property type="protein sequence ID" value="VDI61661.1"/>
    <property type="molecule type" value="Genomic_DNA"/>
</dbReference>
<feature type="chain" id="PRO_5033050807" evidence="1">
    <location>
        <begin position="18"/>
        <end position="100"/>
    </location>
</feature>